<evidence type="ECO:0000256" key="5">
    <source>
        <dbReference type="ARBA" id="ARBA00022640"/>
    </source>
</evidence>
<evidence type="ECO:0000256" key="1">
    <source>
        <dbReference type="ARBA" id="ARBA00004229"/>
    </source>
</evidence>
<evidence type="ECO:0000313" key="8">
    <source>
        <dbReference type="Proteomes" id="UP001064489"/>
    </source>
</evidence>
<feature type="region of interest" description="Disordered" evidence="6">
    <location>
        <begin position="116"/>
        <end position="142"/>
    </location>
</feature>
<dbReference type="Proteomes" id="UP001064489">
    <property type="component" value="Chromosome 6"/>
</dbReference>
<comment type="similarity">
    <text evidence="2">Belongs to the ycf68 family.</text>
</comment>
<protein>
    <recommendedName>
        <fullName evidence="3">Uncharacterized protein ycf68</fullName>
    </recommendedName>
</protein>
<comment type="caution">
    <text evidence="7">The sequence shown here is derived from an EMBL/GenBank/DDBJ whole genome shotgun (WGS) entry which is preliminary data.</text>
</comment>
<accession>A0AAD5P0K0</accession>
<dbReference type="Pfam" id="PF10839">
    <property type="entry name" value="DUF2647"/>
    <property type="match status" value="1"/>
</dbReference>
<reference evidence="7" key="2">
    <citation type="submission" date="2023-02" db="EMBL/GenBank/DDBJ databases">
        <authorList>
            <person name="Swenson N.G."/>
            <person name="Wegrzyn J.L."/>
            <person name="Mcevoy S.L."/>
        </authorList>
    </citation>
    <scope>NUCLEOTIDE SEQUENCE</scope>
    <source>
        <strain evidence="7">91603</strain>
        <tissue evidence="7">Leaf</tissue>
    </source>
</reference>
<dbReference type="GO" id="GO:0009507">
    <property type="term" value="C:chloroplast"/>
    <property type="evidence" value="ECO:0007669"/>
    <property type="project" value="UniProtKB-SubCell"/>
</dbReference>
<keyword evidence="5" id="KW-0934">Plastid</keyword>
<dbReference type="EMBL" id="JAJSOW010000004">
    <property type="protein sequence ID" value="KAI9192828.1"/>
    <property type="molecule type" value="Genomic_DNA"/>
</dbReference>
<gene>
    <name evidence="7" type="ORF">LWI28_028162</name>
</gene>
<keyword evidence="4" id="KW-0150">Chloroplast</keyword>
<comment type="subcellular location">
    <subcellularLocation>
        <location evidence="1">Plastid</location>
        <location evidence="1">Chloroplast</location>
    </subcellularLocation>
</comment>
<sequence>MCSSAPDPEMWIIQGTLAWRTSPRGFETKLLLRRIDGAIQVRSNVDPTFYSLVGSGRSGGDYHGSSLLDPRLNWSLLPFLISVSSSKSDSFSLPHDMSIGSYSKKAYNYLSELGSRSEKGSNLTSYTKKRKDHPISNDEGGSLRLQRSSLHSKVVSGFTNIVDSPLSVSREDKYGTGEKGNSASTTGFSIAMEATLFIPRGFGAFLTQLLLQKPSLGCTMITGFPMK</sequence>
<dbReference type="AlphaFoldDB" id="A0AAD5P0K0"/>
<organism evidence="7 8">
    <name type="scientific">Acer negundo</name>
    <name type="common">Box elder</name>
    <dbReference type="NCBI Taxonomy" id="4023"/>
    <lineage>
        <taxon>Eukaryota</taxon>
        <taxon>Viridiplantae</taxon>
        <taxon>Streptophyta</taxon>
        <taxon>Embryophyta</taxon>
        <taxon>Tracheophyta</taxon>
        <taxon>Spermatophyta</taxon>
        <taxon>Magnoliopsida</taxon>
        <taxon>eudicotyledons</taxon>
        <taxon>Gunneridae</taxon>
        <taxon>Pentapetalae</taxon>
        <taxon>rosids</taxon>
        <taxon>malvids</taxon>
        <taxon>Sapindales</taxon>
        <taxon>Sapindaceae</taxon>
        <taxon>Hippocastanoideae</taxon>
        <taxon>Acereae</taxon>
        <taxon>Acer</taxon>
    </lineage>
</organism>
<dbReference type="InterPro" id="IPR022546">
    <property type="entry name" value="Uncharacterised_Ycf68"/>
</dbReference>
<evidence type="ECO:0000256" key="4">
    <source>
        <dbReference type="ARBA" id="ARBA00022528"/>
    </source>
</evidence>
<keyword evidence="8" id="KW-1185">Reference proteome</keyword>
<evidence type="ECO:0000256" key="6">
    <source>
        <dbReference type="SAM" id="MobiDB-lite"/>
    </source>
</evidence>
<evidence type="ECO:0000256" key="3">
    <source>
        <dbReference type="ARBA" id="ARBA00021456"/>
    </source>
</evidence>
<name>A0AAD5P0K0_ACENE</name>
<dbReference type="PANTHER" id="PTHR34890">
    <property type="entry name" value="ORF16-LACZ FUSION PROTEIN-RELATED"/>
    <property type="match status" value="1"/>
</dbReference>
<evidence type="ECO:0000313" key="7">
    <source>
        <dbReference type="EMBL" id="KAI9192828.1"/>
    </source>
</evidence>
<evidence type="ECO:0000256" key="2">
    <source>
        <dbReference type="ARBA" id="ARBA00007638"/>
    </source>
</evidence>
<proteinExistence type="inferred from homology"/>
<reference evidence="7" key="1">
    <citation type="journal article" date="2022" name="Plant J.">
        <title>Strategies of tolerance reflected in two North American maple genomes.</title>
        <authorList>
            <person name="McEvoy S.L."/>
            <person name="Sezen U.U."/>
            <person name="Trouern-Trend A."/>
            <person name="McMahon S.M."/>
            <person name="Schaberg P.G."/>
            <person name="Yang J."/>
            <person name="Wegrzyn J.L."/>
            <person name="Swenson N.G."/>
        </authorList>
    </citation>
    <scope>NUCLEOTIDE SEQUENCE</scope>
    <source>
        <strain evidence="7">91603</strain>
    </source>
</reference>